<keyword evidence="7" id="KW-0732">Signal</keyword>
<dbReference type="Gene3D" id="2.40.170.20">
    <property type="entry name" value="TonB-dependent receptor, beta-barrel domain"/>
    <property type="match status" value="1"/>
</dbReference>
<dbReference type="Gene3D" id="2.60.40.1120">
    <property type="entry name" value="Carboxypeptidase-like, regulatory domain"/>
    <property type="match status" value="1"/>
</dbReference>
<dbReference type="InterPro" id="IPR010916">
    <property type="entry name" value="TonB_box_CS"/>
</dbReference>
<dbReference type="InterPro" id="IPR013784">
    <property type="entry name" value="Carb-bd-like_fold"/>
</dbReference>
<reference evidence="9" key="1">
    <citation type="submission" date="2006-10" db="EMBL/GenBank/DDBJ databases">
        <title>Complete sequence of Solibacter usitatus Ellin6076.</title>
        <authorList>
            <consortium name="US DOE Joint Genome Institute"/>
            <person name="Copeland A."/>
            <person name="Lucas S."/>
            <person name="Lapidus A."/>
            <person name="Barry K."/>
            <person name="Detter J.C."/>
            <person name="Glavina del Rio T."/>
            <person name="Hammon N."/>
            <person name="Israni S."/>
            <person name="Dalin E."/>
            <person name="Tice H."/>
            <person name="Pitluck S."/>
            <person name="Thompson L.S."/>
            <person name="Brettin T."/>
            <person name="Bruce D."/>
            <person name="Han C."/>
            <person name="Tapia R."/>
            <person name="Gilna P."/>
            <person name="Schmutz J."/>
            <person name="Larimer F."/>
            <person name="Land M."/>
            <person name="Hauser L."/>
            <person name="Kyrpides N."/>
            <person name="Mikhailova N."/>
            <person name="Janssen P.H."/>
            <person name="Kuske C.R."/>
            <person name="Richardson P."/>
        </authorList>
    </citation>
    <scope>NUCLEOTIDE SEQUENCE</scope>
    <source>
        <strain evidence="9">Ellin6076</strain>
    </source>
</reference>
<evidence type="ECO:0000259" key="8">
    <source>
        <dbReference type="Pfam" id="PF25183"/>
    </source>
</evidence>
<dbReference type="eggNOG" id="COG4771">
    <property type="taxonomic scope" value="Bacteria"/>
</dbReference>
<dbReference type="InterPro" id="IPR039426">
    <property type="entry name" value="TonB-dep_rcpt-like"/>
</dbReference>
<dbReference type="SUPFAM" id="SSF56935">
    <property type="entry name" value="Porins"/>
    <property type="match status" value="1"/>
</dbReference>
<evidence type="ECO:0000256" key="7">
    <source>
        <dbReference type="SAM" id="SignalP"/>
    </source>
</evidence>
<evidence type="ECO:0000256" key="5">
    <source>
        <dbReference type="ARBA" id="ARBA00023136"/>
    </source>
</evidence>
<evidence type="ECO:0000256" key="3">
    <source>
        <dbReference type="ARBA" id="ARBA00022452"/>
    </source>
</evidence>
<dbReference type="KEGG" id="sus:Acid_7510"/>
<dbReference type="SUPFAM" id="SSF49452">
    <property type="entry name" value="Starch-binding domain-like"/>
    <property type="match status" value="1"/>
</dbReference>
<feature type="chain" id="PRO_5004162922" description="TonB-dependent transporter Oar-like beta-barrel domain-containing protein" evidence="7">
    <location>
        <begin position="22"/>
        <end position="1152"/>
    </location>
</feature>
<dbReference type="InterPro" id="IPR036942">
    <property type="entry name" value="Beta-barrel_TonB_sf"/>
</dbReference>
<dbReference type="GO" id="GO:0044718">
    <property type="term" value="P:siderophore transmembrane transport"/>
    <property type="evidence" value="ECO:0007669"/>
    <property type="project" value="TreeGrafter"/>
</dbReference>
<keyword evidence="5" id="KW-0472">Membrane</keyword>
<dbReference type="EMBL" id="CP000473">
    <property type="protein sequence ID" value="ABJ88418.1"/>
    <property type="molecule type" value="Genomic_DNA"/>
</dbReference>
<evidence type="ECO:0000313" key="9">
    <source>
        <dbReference type="EMBL" id="ABJ88418.1"/>
    </source>
</evidence>
<dbReference type="GO" id="GO:0015344">
    <property type="term" value="F:siderophore uptake transmembrane transporter activity"/>
    <property type="evidence" value="ECO:0007669"/>
    <property type="project" value="TreeGrafter"/>
</dbReference>
<dbReference type="HOGENOM" id="CLU_006298_0_0_0"/>
<gene>
    <name evidence="9" type="ordered locus">Acid_7510</name>
</gene>
<dbReference type="STRING" id="234267.Acid_7510"/>
<sequence length="1152" mass="124732" precursor="true">MQRRMTAVGFLAACMAVSGFAQEFRGTITGRVTDAQSASIPNAKIVATLVNTGGKSQTVTGSDGLYTIPFLAPGIYKLEAEASGFKRYVRDGVEVNAGDRVGIDIGLSLGQLTETITVTAEASMLDTTSATAGQVINSAQVENLPMNGRTPLVLAQLAMGVVPNSDPKFNRPFDNAGPSGFSMGGAPSQQNELLVDGAPDTTWDLRVSYNPPVDAVQEVRVHAFEADAAYGHTGGGTANVIMRSGSNAIHGSLYEFNQVSALQATNFFTNKAGQIKPVGRYNQWGGTAGGPLWVPKVFNGKNKVFWFFAMEEINDSFPEPQTLMVPTATQRTGDLSSLLKVGANYQVYDPLTGVLNGSRITRTPFTGNIIPTNRLSAIAKNYLNYYPLPNQAGAPDGTNNYLSPAVRKDTYNSEMGRLDFNLGSNNKMFWNFRHNDRIEDRNDLFSNAAAGRDLLRINWGSTLDDVHTFNGTTVGNIRLNFSRFREATVSFGDGVNATALGFPAYVAAAAPKLVLPLVRFSSTTAGTDYQQITSDTDSNRPFNIFQVFGDIVKIKGNHSLKIGGDAREARDSNQGYGSSQGVYTFSTNWTRGPLDNSTAAPVGQDLAAFLLGMPTSGSFDINGLRTNTAKYMALFVQDDWRVRSNLTLNLGLRFEHEFSNVERYNRALNGFDSTTASPIAAAAQAAYTLKPDVIPASQFRVLGGPTFASSANRAIYSPQSEMFSPRVGFAWTPFGTKTVLRGGGGVFMFPINNPSYNVDGFSQSTSMIVTTDSYLTPKATLGNPFPDGFQQPTGSSLGIATNLGKSFNYYNPDIHNPYSIRWELGIQREMPGGTVLELAYIGNHAVHLLLNRNMDAVPAKYLSTSPVRDQATIDYLSALVPNPFAGLIPTSASLNGSTISRQSLLTPFPQFTGITLQASNAASSYFHSLDVRVEKRYSHGLSILSNFTYSKLIARDNYKNATDLAPEKRVAGDDRPLRFVLSGSYQLPFGKGKHFDTHSGIGNRIVGGWVINSIYTNQIGAPLTFGNNLIYLGGPLNSNAHPGNLDAPIFDVTRFNTNSAQQLASNIATFGSRYGNLRQDGADNVDLSLLKDTAITERVKLQFRFEAFNALNRPNFDTPKSTIDNPTSSAFGKITTQPNLPRSIQMGLRLAW</sequence>
<evidence type="ECO:0000256" key="4">
    <source>
        <dbReference type="ARBA" id="ARBA00022692"/>
    </source>
</evidence>
<dbReference type="InterPro" id="IPR057601">
    <property type="entry name" value="Oar-like_b-barrel"/>
</dbReference>
<dbReference type="Pfam" id="PF25183">
    <property type="entry name" value="OMP_b-brl_4"/>
    <property type="match status" value="1"/>
</dbReference>
<feature type="domain" description="TonB-dependent transporter Oar-like beta-barrel" evidence="8">
    <location>
        <begin position="241"/>
        <end position="1145"/>
    </location>
</feature>
<dbReference type="GO" id="GO:0030246">
    <property type="term" value="F:carbohydrate binding"/>
    <property type="evidence" value="ECO:0007669"/>
    <property type="project" value="InterPro"/>
</dbReference>
<dbReference type="InParanoid" id="Q01PK2"/>
<accession>Q01PK2</accession>
<dbReference type="GO" id="GO:0009279">
    <property type="term" value="C:cell outer membrane"/>
    <property type="evidence" value="ECO:0007669"/>
    <property type="project" value="UniProtKB-SubCell"/>
</dbReference>
<comment type="subcellular location">
    <subcellularLocation>
        <location evidence="1">Cell outer membrane</location>
        <topology evidence="1">Multi-pass membrane protein</topology>
    </subcellularLocation>
</comment>
<organism evidence="9">
    <name type="scientific">Solibacter usitatus (strain Ellin6076)</name>
    <dbReference type="NCBI Taxonomy" id="234267"/>
    <lineage>
        <taxon>Bacteria</taxon>
        <taxon>Pseudomonadati</taxon>
        <taxon>Acidobacteriota</taxon>
        <taxon>Terriglobia</taxon>
        <taxon>Bryobacterales</taxon>
        <taxon>Solibacteraceae</taxon>
        <taxon>Candidatus Solibacter</taxon>
    </lineage>
</organism>
<keyword evidence="6" id="KW-0998">Cell outer membrane</keyword>
<dbReference type="AlphaFoldDB" id="Q01PK2"/>
<dbReference type="PROSITE" id="PS00430">
    <property type="entry name" value="TONB_DEPENDENT_REC_1"/>
    <property type="match status" value="1"/>
</dbReference>
<keyword evidence="2" id="KW-0813">Transport</keyword>
<evidence type="ECO:0000256" key="1">
    <source>
        <dbReference type="ARBA" id="ARBA00004571"/>
    </source>
</evidence>
<feature type="signal peptide" evidence="7">
    <location>
        <begin position="1"/>
        <end position="21"/>
    </location>
</feature>
<dbReference type="OrthoDB" id="97893at2"/>
<proteinExistence type="predicted"/>
<evidence type="ECO:0000256" key="6">
    <source>
        <dbReference type="ARBA" id="ARBA00023237"/>
    </source>
</evidence>
<name>Q01PK2_SOLUE</name>
<keyword evidence="3" id="KW-1134">Transmembrane beta strand</keyword>
<dbReference type="PANTHER" id="PTHR30069:SF46">
    <property type="entry name" value="OAR PROTEIN"/>
    <property type="match status" value="1"/>
</dbReference>
<dbReference type="Pfam" id="PF13620">
    <property type="entry name" value="CarboxypepD_reg"/>
    <property type="match status" value="1"/>
</dbReference>
<dbReference type="PANTHER" id="PTHR30069">
    <property type="entry name" value="TONB-DEPENDENT OUTER MEMBRANE RECEPTOR"/>
    <property type="match status" value="1"/>
</dbReference>
<protein>
    <recommendedName>
        <fullName evidence="8">TonB-dependent transporter Oar-like beta-barrel domain-containing protein</fullName>
    </recommendedName>
</protein>
<evidence type="ECO:0000256" key="2">
    <source>
        <dbReference type="ARBA" id="ARBA00022448"/>
    </source>
</evidence>
<keyword evidence="4" id="KW-0812">Transmembrane</keyword>